<protein>
    <submittedName>
        <fullName evidence="1">Uncharacterized protein</fullName>
    </submittedName>
</protein>
<keyword evidence="2" id="KW-1185">Reference proteome</keyword>
<accession>A0AAW0JB04</accession>
<organism evidence="1 2">
    <name type="scientific">Myodes glareolus</name>
    <name type="common">Bank vole</name>
    <name type="synonym">Clethrionomys glareolus</name>
    <dbReference type="NCBI Taxonomy" id="447135"/>
    <lineage>
        <taxon>Eukaryota</taxon>
        <taxon>Metazoa</taxon>
        <taxon>Chordata</taxon>
        <taxon>Craniata</taxon>
        <taxon>Vertebrata</taxon>
        <taxon>Euteleostomi</taxon>
        <taxon>Mammalia</taxon>
        <taxon>Eutheria</taxon>
        <taxon>Euarchontoglires</taxon>
        <taxon>Glires</taxon>
        <taxon>Rodentia</taxon>
        <taxon>Myomorpha</taxon>
        <taxon>Muroidea</taxon>
        <taxon>Cricetidae</taxon>
        <taxon>Arvicolinae</taxon>
        <taxon>Myodes</taxon>
    </lineage>
</organism>
<reference evidence="1 2" key="1">
    <citation type="journal article" date="2023" name="bioRxiv">
        <title>Conserved and derived expression patterns and positive selection on dental genes reveal complex evolutionary context of ever-growing rodent molars.</title>
        <authorList>
            <person name="Calamari Z.T."/>
            <person name="Song A."/>
            <person name="Cohen E."/>
            <person name="Akter M."/>
            <person name="Roy R.D."/>
            <person name="Hallikas O."/>
            <person name="Christensen M.M."/>
            <person name="Li P."/>
            <person name="Marangoni P."/>
            <person name="Jernvall J."/>
            <person name="Klein O.D."/>
        </authorList>
    </citation>
    <scope>NUCLEOTIDE SEQUENCE [LARGE SCALE GENOMIC DNA]</scope>
    <source>
        <strain evidence="1">V071</strain>
    </source>
</reference>
<gene>
    <name evidence="1" type="ORF">U0070_013785</name>
</gene>
<dbReference type="EMBL" id="JBBHLL010000052">
    <property type="protein sequence ID" value="KAK7823436.1"/>
    <property type="molecule type" value="Genomic_DNA"/>
</dbReference>
<dbReference type="Proteomes" id="UP001488838">
    <property type="component" value="Unassembled WGS sequence"/>
</dbReference>
<evidence type="ECO:0000313" key="2">
    <source>
        <dbReference type="Proteomes" id="UP001488838"/>
    </source>
</evidence>
<evidence type="ECO:0000313" key="1">
    <source>
        <dbReference type="EMBL" id="KAK7823436.1"/>
    </source>
</evidence>
<comment type="caution">
    <text evidence="1">The sequence shown here is derived from an EMBL/GenBank/DDBJ whole genome shotgun (WGS) entry which is preliminary data.</text>
</comment>
<sequence length="96" mass="10620">MLKLEVLLMCTKSYCGEVALSVSSENCKATTVRAIPMAGSTMKKQTFINCRLHIGHHSRHLRFQQPSSLDDFAGQNILCDLLFSSSPKKSSLLTFA</sequence>
<dbReference type="AlphaFoldDB" id="A0AAW0JB04"/>
<proteinExistence type="predicted"/>
<name>A0AAW0JB04_MYOGA</name>